<keyword evidence="3" id="KW-1185">Reference proteome</keyword>
<reference evidence="1" key="1">
    <citation type="submission" date="2020-04" db="EMBL/GenBank/DDBJ databases">
        <title>Hybrid Assembly of Korean Phytophthora infestans isolates.</title>
        <authorList>
            <person name="Prokchorchik M."/>
            <person name="Lee Y."/>
            <person name="Seo J."/>
            <person name="Cho J.-H."/>
            <person name="Park Y.-E."/>
            <person name="Jang D.-C."/>
            <person name="Im J.-S."/>
            <person name="Choi J.-G."/>
            <person name="Park H.-J."/>
            <person name="Lee G.-B."/>
            <person name="Lee Y.-G."/>
            <person name="Hong S.-Y."/>
            <person name="Cho K."/>
            <person name="Sohn K.H."/>
        </authorList>
    </citation>
    <scope>NUCLEOTIDE SEQUENCE</scope>
    <source>
        <strain evidence="1">KR_1_A1</strain>
        <strain evidence="2">KR_2_A2</strain>
    </source>
</reference>
<gene>
    <name evidence="1" type="ORF">GN244_ATG10871</name>
    <name evidence="2" type="ORF">GN958_ATG03854</name>
</gene>
<name>A0A833S8Q5_PHYIN</name>
<dbReference type="Proteomes" id="UP000602510">
    <property type="component" value="Unassembled WGS sequence"/>
</dbReference>
<proteinExistence type="predicted"/>
<evidence type="ECO:0000313" key="3">
    <source>
        <dbReference type="Proteomes" id="UP000602510"/>
    </source>
</evidence>
<dbReference type="AlphaFoldDB" id="A0A833S8Q5"/>
<comment type="caution">
    <text evidence="1">The sequence shown here is derived from an EMBL/GenBank/DDBJ whole genome shotgun (WGS) entry which is preliminary data.</text>
</comment>
<dbReference type="EMBL" id="JAACNO010000540">
    <property type="protein sequence ID" value="KAF4146967.1"/>
    <property type="molecule type" value="Genomic_DNA"/>
</dbReference>
<dbReference type="EMBL" id="WSZM01000252">
    <property type="protein sequence ID" value="KAF4037021.1"/>
    <property type="molecule type" value="Genomic_DNA"/>
</dbReference>
<evidence type="ECO:0000313" key="1">
    <source>
        <dbReference type="EMBL" id="KAF4037021.1"/>
    </source>
</evidence>
<organism evidence="1 3">
    <name type="scientific">Phytophthora infestans</name>
    <name type="common">Potato late blight agent</name>
    <name type="synonym">Botrytis infestans</name>
    <dbReference type="NCBI Taxonomy" id="4787"/>
    <lineage>
        <taxon>Eukaryota</taxon>
        <taxon>Sar</taxon>
        <taxon>Stramenopiles</taxon>
        <taxon>Oomycota</taxon>
        <taxon>Peronosporomycetes</taxon>
        <taxon>Peronosporales</taxon>
        <taxon>Peronosporaceae</taxon>
        <taxon>Phytophthora</taxon>
    </lineage>
</organism>
<protein>
    <submittedName>
        <fullName evidence="1">Uncharacterized protein</fullName>
    </submittedName>
</protein>
<sequence>MAGSSVIGITVLSSGRITAASVEADPAIAGTSVASSITRSGVGPASELLWVVDVGVSSTGASSGACVAGAAVGAGISVETGAFAAVGVDTDTGASVATDTGASVATKGACVPIEIVTGAMVGGAGAAVGAALSVPLSPVDSAPVSSSLDGGGVGLLVMYTACATPLRLVAVGAVVVSSLSLDPDTVVVTDTPVVGAVVGAGARVDGAVVNTESAIAVGLSFSSLRPPPPSSSLLVVACFSAISSSASDAPPIVIEMDVDGLCVVSSVRVTPPSTVDAKFDTIVLAVSTASLATSVIVSVTALCASSNVIRRRSLSAAQCATTAAIAPNASIARLLLRAMAAPGQLHGDVGSAARWRGVVEWTSPVLLQCLRLGGDRPILREQLGDTL</sequence>
<evidence type="ECO:0000313" key="2">
    <source>
        <dbReference type="EMBL" id="KAF4146967.1"/>
    </source>
</evidence>
<dbReference type="Proteomes" id="UP000704712">
    <property type="component" value="Unassembled WGS sequence"/>
</dbReference>
<accession>A0A833S8Q5</accession>